<dbReference type="EMBL" id="JAHUTI010030240">
    <property type="protein sequence ID" value="MED6241867.1"/>
    <property type="molecule type" value="Genomic_DNA"/>
</dbReference>
<evidence type="ECO:0000256" key="1">
    <source>
        <dbReference type="ARBA" id="ARBA00022679"/>
    </source>
</evidence>
<protein>
    <recommendedName>
        <fullName evidence="5">HECT domain-containing protein</fullName>
    </recommendedName>
</protein>
<proteinExistence type="predicted"/>
<feature type="region of interest" description="Disordered" evidence="4">
    <location>
        <begin position="31"/>
        <end position="51"/>
    </location>
</feature>
<reference evidence="6 7" key="1">
    <citation type="submission" date="2021-07" db="EMBL/GenBank/DDBJ databases">
        <authorList>
            <person name="Palmer J.M."/>
        </authorList>
    </citation>
    <scope>NUCLEOTIDE SEQUENCE [LARGE SCALE GENOMIC DNA]</scope>
    <source>
        <strain evidence="6 7">AT_MEX2019</strain>
        <tissue evidence="6">Muscle</tissue>
    </source>
</reference>
<dbReference type="PROSITE" id="PS50330">
    <property type="entry name" value="UIM"/>
    <property type="match status" value="1"/>
</dbReference>
<dbReference type="SUPFAM" id="SSF56204">
    <property type="entry name" value="Hect, E3 ligase catalytic domain"/>
    <property type="match status" value="1"/>
</dbReference>
<evidence type="ECO:0000256" key="3">
    <source>
        <dbReference type="PROSITE-ProRule" id="PRU00104"/>
    </source>
</evidence>
<dbReference type="InterPro" id="IPR003903">
    <property type="entry name" value="UIM_dom"/>
</dbReference>
<keyword evidence="1" id="KW-0808">Transferase</keyword>
<organism evidence="6 7">
    <name type="scientific">Ataeniobius toweri</name>
    <dbReference type="NCBI Taxonomy" id="208326"/>
    <lineage>
        <taxon>Eukaryota</taxon>
        <taxon>Metazoa</taxon>
        <taxon>Chordata</taxon>
        <taxon>Craniata</taxon>
        <taxon>Vertebrata</taxon>
        <taxon>Euteleostomi</taxon>
        <taxon>Actinopterygii</taxon>
        <taxon>Neopterygii</taxon>
        <taxon>Teleostei</taxon>
        <taxon>Neoteleostei</taxon>
        <taxon>Acanthomorphata</taxon>
        <taxon>Ovalentaria</taxon>
        <taxon>Atherinomorphae</taxon>
        <taxon>Cyprinodontiformes</taxon>
        <taxon>Goodeidae</taxon>
        <taxon>Ataeniobius</taxon>
    </lineage>
</organism>
<dbReference type="PROSITE" id="PS50237">
    <property type="entry name" value="HECT"/>
    <property type="match status" value="1"/>
</dbReference>
<keyword evidence="7" id="KW-1185">Reference proteome</keyword>
<evidence type="ECO:0000259" key="5">
    <source>
        <dbReference type="PROSITE" id="PS50237"/>
    </source>
</evidence>
<dbReference type="Proteomes" id="UP001345963">
    <property type="component" value="Unassembled WGS sequence"/>
</dbReference>
<evidence type="ECO:0000256" key="2">
    <source>
        <dbReference type="ARBA" id="ARBA00022786"/>
    </source>
</evidence>
<evidence type="ECO:0000313" key="6">
    <source>
        <dbReference type="EMBL" id="MED6241867.1"/>
    </source>
</evidence>
<gene>
    <name evidence="6" type="ORF">ATANTOWER_028916</name>
</gene>
<dbReference type="Gene3D" id="3.90.1750.10">
    <property type="entry name" value="Hect, E3 ligase catalytic domains"/>
    <property type="match status" value="1"/>
</dbReference>
<evidence type="ECO:0000256" key="4">
    <source>
        <dbReference type="SAM" id="MobiDB-lite"/>
    </source>
</evidence>
<sequence>MENISKDNMSATDLQHLLHQMQRTTSMLEERLSSTVTHGSSTGLSSSSTDTHAIASTSSVATSALYSMTTPASPFSTSSVHQSPHSFYVPRPVSLPSGSNSTQSRLQSNARPIFEQASPYASFSPQSTSEEEMQANLARLFRTRSTPMAWRGKSVKRKREVPWIHTFVCLPEPEMLSVPHLEESRFYEACGIGKKVINFDNNMGDHTYLTEHLYSTFPPLRDAGGYTLAKSDRGKRLIKIPIPPLGYSIQFLRHEVDIKRAPLYIIPLQRGLTLNTQIEEVCPVMERCLICDKDFPLFELQGHLHLCKKNEKHCLERSPECPEEDTKSDDDEDLATAIILSLQETETSSCQSAEVQIEESPILIPSISNIDTQSTAEIENELDAAAILQSLTSLVDEGTPPRSNYVNVMRNSVLESAFRAFKRQRFSPWHRLNVTFVDTAGVTEGAVDDGGPTREFLRLLITEIKDSSFFNGPDYNKNLSLVSR</sequence>
<keyword evidence="2 3" id="KW-0833">Ubl conjugation pathway</keyword>
<name>A0ABU7AUD6_9TELE</name>
<comment type="caution">
    <text evidence="3">Lacks conserved residue(s) required for the propagation of feature annotation.</text>
</comment>
<comment type="caution">
    <text evidence="6">The sequence shown here is derived from an EMBL/GenBank/DDBJ whole genome shotgun (WGS) entry which is preliminary data.</text>
</comment>
<dbReference type="InterPro" id="IPR000569">
    <property type="entry name" value="HECT_dom"/>
</dbReference>
<feature type="compositionally biased region" description="Low complexity" evidence="4">
    <location>
        <begin position="33"/>
        <end position="51"/>
    </location>
</feature>
<feature type="domain" description="HECT" evidence="5">
    <location>
        <begin position="419"/>
        <end position="464"/>
    </location>
</feature>
<accession>A0ABU7AUD6</accession>
<feature type="non-terminal residue" evidence="6">
    <location>
        <position position="484"/>
    </location>
</feature>
<evidence type="ECO:0000313" key="7">
    <source>
        <dbReference type="Proteomes" id="UP001345963"/>
    </source>
</evidence>
<dbReference type="InterPro" id="IPR035983">
    <property type="entry name" value="Hect_E3_ubiquitin_ligase"/>
</dbReference>